<comment type="caution">
    <text evidence="3">The sequence shown here is derived from an EMBL/GenBank/DDBJ whole genome shotgun (WGS) entry which is preliminary data.</text>
</comment>
<feature type="transmembrane region" description="Helical" evidence="1">
    <location>
        <begin position="313"/>
        <end position="333"/>
    </location>
</feature>
<keyword evidence="1" id="KW-1133">Transmembrane helix</keyword>
<keyword evidence="4" id="KW-1185">Reference proteome</keyword>
<proteinExistence type="predicted"/>
<evidence type="ECO:0000256" key="2">
    <source>
        <dbReference type="SAM" id="SignalP"/>
    </source>
</evidence>
<feature type="signal peptide" evidence="2">
    <location>
        <begin position="1"/>
        <end position="41"/>
    </location>
</feature>
<evidence type="ECO:0000313" key="4">
    <source>
        <dbReference type="Proteomes" id="UP000285710"/>
    </source>
</evidence>
<feature type="chain" id="PRO_5019548432" description="Fenitrothion hydrolase" evidence="2">
    <location>
        <begin position="42"/>
        <end position="472"/>
    </location>
</feature>
<evidence type="ECO:0000313" key="3">
    <source>
        <dbReference type="EMBL" id="RWR09575.1"/>
    </source>
</evidence>
<feature type="transmembrane region" description="Helical" evidence="1">
    <location>
        <begin position="201"/>
        <end position="224"/>
    </location>
</feature>
<organism evidence="3 4">
    <name type="scientific">Paenirhodobacter populi</name>
    <dbReference type="NCBI Taxonomy" id="2306993"/>
    <lineage>
        <taxon>Bacteria</taxon>
        <taxon>Pseudomonadati</taxon>
        <taxon>Pseudomonadota</taxon>
        <taxon>Alphaproteobacteria</taxon>
        <taxon>Rhodobacterales</taxon>
        <taxon>Rhodobacter group</taxon>
        <taxon>Paenirhodobacter</taxon>
    </lineage>
</organism>
<feature type="transmembrane region" description="Helical" evidence="1">
    <location>
        <begin position="124"/>
        <end position="145"/>
    </location>
</feature>
<name>A0A443IRX5_9RHOB</name>
<feature type="transmembrane region" description="Helical" evidence="1">
    <location>
        <begin position="57"/>
        <end position="75"/>
    </location>
</feature>
<gene>
    <name evidence="3" type="ORF">D2T33_14095</name>
</gene>
<evidence type="ECO:0000256" key="1">
    <source>
        <dbReference type="SAM" id="Phobius"/>
    </source>
</evidence>
<feature type="transmembrane region" description="Helical" evidence="1">
    <location>
        <begin position="345"/>
        <end position="367"/>
    </location>
</feature>
<accession>A0A443IRX5</accession>
<reference evidence="3 4" key="1">
    <citation type="submission" date="2019-01" db="EMBL/GenBank/DDBJ databases">
        <title>Sinorhodobacter populi sp. nov. isolated from the symptomatic bark tissue of Populus euramericana canker.</title>
        <authorList>
            <person name="Xu G."/>
        </authorList>
    </citation>
    <scope>NUCLEOTIDE SEQUENCE [LARGE SCALE GENOMIC DNA]</scope>
    <source>
        <strain evidence="3 4">2D-5</strain>
    </source>
</reference>
<feature type="transmembrane region" description="Helical" evidence="1">
    <location>
        <begin position="166"/>
        <end position="189"/>
    </location>
</feature>
<dbReference type="AlphaFoldDB" id="A0A443IRX5"/>
<keyword evidence="1" id="KW-0472">Membrane</keyword>
<keyword evidence="1" id="KW-0812">Transmembrane</keyword>
<evidence type="ECO:0008006" key="5">
    <source>
        <dbReference type="Google" id="ProtNLM"/>
    </source>
</evidence>
<reference evidence="3 4" key="2">
    <citation type="submission" date="2019-01" db="EMBL/GenBank/DDBJ databases">
        <authorList>
            <person name="Li Y."/>
        </authorList>
    </citation>
    <scope>NUCLEOTIDE SEQUENCE [LARGE SCALE GENOMIC DNA]</scope>
    <source>
        <strain evidence="3 4">2D-5</strain>
    </source>
</reference>
<sequence length="472" mass="50785">MSFRNNYRHEQANGRTRVSVRTAKIAAIAACLLCPAPPAAAHEASGGLVLLLPTGNTMVGAAAAVAASALLLAIAPRLKSPRLMLPLRMPALPETPVSVLSTLFVLMLIWIGRTGPDDPLSNPIGYGVWTLGWICMSLFAAVFGNPWPWCNPWTGLLALIGNRPRFALPEAAAGWIACGQFLIFAWIDLISPYNMDPERLAIYLAVYWAANLIAMALFGSTWFGRAEPLGLFFRLLGRLSPFGRDGHGRLTLTLPGARASEEPPPDRGETAFVLLALSSASFDGLADTFRWLTVIGVNPLEFPGRSEVEEANTIGLLGAWAVLSILYLGAVRAGEALAGVRIPGLAARLVVSLLPILVVFHAAHFTVRLIMDGQYLWRIASDPLVRGWDLFGTAHYHVSASMFSDPARVALVWAFQTGVITLGHIIGIAIAHAVAMRALPDPRRAVLSQLPLATLMVAYTVFGLWLLAAPKI</sequence>
<dbReference type="RefSeq" id="WP_128270188.1">
    <property type="nucleotide sequence ID" value="NZ_SAUW01000014.1"/>
</dbReference>
<feature type="transmembrane region" description="Helical" evidence="1">
    <location>
        <begin position="446"/>
        <end position="468"/>
    </location>
</feature>
<protein>
    <recommendedName>
        <fullName evidence="5">Fenitrothion hydrolase</fullName>
    </recommendedName>
</protein>
<feature type="transmembrane region" description="Helical" evidence="1">
    <location>
        <begin position="95"/>
        <end position="112"/>
    </location>
</feature>
<feature type="transmembrane region" description="Helical" evidence="1">
    <location>
        <begin position="410"/>
        <end position="434"/>
    </location>
</feature>
<dbReference type="EMBL" id="SAUW01000014">
    <property type="protein sequence ID" value="RWR09575.1"/>
    <property type="molecule type" value="Genomic_DNA"/>
</dbReference>
<keyword evidence="2" id="KW-0732">Signal</keyword>
<dbReference type="Proteomes" id="UP000285710">
    <property type="component" value="Unassembled WGS sequence"/>
</dbReference>